<dbReference type="EMBL" id="CP002347">
    <property type="protein sequence ID" value="ADR18989.1"/>
    <property type="molecule type" value="Genomic_DNA"/>
</dbReference>
<dbReference type="STRING" id="768670.Calni_1078"/>
<keyword evidence="1" id="KW-1133">Transmembrane helix</keyword>
<evidence type="ECO:0000313" key="2">
    <source>
        <dbReference type="EMBL" id="ADR18989.1"/>
    </source>
</evidence>
<reference key="1">
    <citation type="submission" date="2010-11" db="EMBL/GenBank/DDBJ databases">
        <title>The complete genome of chromosome of Calditerrivibrio nitroreducens DSM 19672.</title>
        <authorList>
            <consortium name="US DOE Joint Genome Institute (JGI-PGF)"/>
            <person name="Lucas S."/>
            <person name="Copeland A."/>
            <person name="Lapidus A."/>
            <person name="Bruce D."/>
            <person name="Goodwin L."/>
            <person name="Pitluck S."/>
            <person name="Kyrpides N."/>
            <person name="Mavromatis K."/>
            <person name="Ivanova N."/>
            <person name="Mikhailova N."/>
            <person name="Zeytun A."/>
            <person name="Brettin T."/>
            <person name="Detter J.C."/>
            <person name="Tapia R."/>
            <person name="Han C."/>
            <person name="Land M."/>
            <person name="Hauser L."/>
            <person name="Markowitz V."/>
            <person name="Cheng J.-F."/>
            <person name="Hugenholtz P."/>
            <person name="Woyke T."/>
            <person name="Wu D."/>
            <person name="Spring S."/>
            <person name="Schroeder M."/>
            <person name="Brambilla E."/>
            <person name="Klenk H.-P."/>
            <person name="Eisen J.A."/>
        </authorList>
    </citation>
    <scope>NUCLEOTIDE SEQUENCE [LARGE SCALE GENOMIC DNA]</scope>
    <source>
        <strain>DSM 19672</strain>
    </source>
</reference>
<evidence type="ECO:0008006" key="4">
    <source>
        <dbReference type="Google" id="ProtNLM"/>
    </source>
</evidence>
<name>E4TI73_CALNY</name>
<organism evidence="2 3">
    <name type="scientific">Calditerrivibrio nitroreducens (strain DSM 19672 / NBRC 101217 / Yu37-1)</name>
    <dbReference type="NCBI Taxonomy" id="768670"/>
    <lineage>
        <taxon>Bacteria</taxon>
        <taxon>Pseudomonadati</taxon>
        <taxon>Deferribacterota</taxon>
        <taxon>Deferribacteres</taxon>
        <taxon>Deferribacterales</taxon>
        <taxon>Calditerrivibrionaceae</taxon>
    </lineage>
</organism>
<keyword evidence="3" id="KW-1185">Reference proteome</keyword>
<proteinExistence type="predicted"/>
<feature type="transmembrane region" description="Helical" evidence="1">
    <location>
        <begin position="247"/>
        <end position="265"/>
    </location>
</feature>
<dbReference type="RefSeq" id="WP_013451201.1">
    <property type="nucleotide sequence ID" value="NC_014758.1"/>
</dbReference>
<dbReference type="eggNOG" id="COG1216">
    <property type="taxonomic scope" value="Bacteria"/>
</dbReference>
<keyword evidence="1" id="KW-0472">Membrane</keyword>
<protein>
    <recommendedName>
        <fullName evidence="4">Glycosyl transferase family 2</fullName>
    </recommendedName>
</protein>
<evidence type="ECO:0000313" key="3">
    <source>
        <dbReference type="Proteomes" id="UP000007039"/>
    </source>
</evidence>
<dbReference type="InterPro" id="IPR029044">
    <property type="entry name" value="Nucleotide-diphossugar_trans"/>
</dbReference>
<evidence type="ECO:0000256" key="1">
    <source>
        <dbReference type="SAM" id="Phobius"/>
    </source>
</evidence>
<dbReference type="AlphaFoldDB" id="E4TI73"/>
<dbReference type="Proteomes" id="UP000007039">
    <property type="component" value="Chromosome"/>
</dbReference>
<dbReference type="SUPFAM" id="SSF53448">
    <property type="entry name" value="Nucleotide-diphospho-sugar transferases"/>
    <property type="match status" value="1"/>
</dbReference>
<sequence>MSLTILIRVYNRIDDLLANLKIIRELWKKFNNAFVIVAFNGKDDGYELPEKVFKYADKVIQFENNSGHLKGNSQLILESYNYIPEDTEFLILLEADTWLLDDSLISKYSTIMAVKDIAWCSSEWRNLTYSLGIDFAILNFKLIRGFYRDLFNFDKNPEEWVADFLIQKGLRFSYVKELMPVHIPKILSSFFRLKDRRLHIFLKGKMITHHIECLKNGIEDKFAIANCIINSQFFYTSFKKNCFILKIFYFFLPYLLMVTPQSSWFKRKKHIFLRYI</sequence>
<keyword evidence="1" id="KW-0812">Transmembrane</keyword>
<dbReference type="OrthoDB" id="995492at2"/>
<dbReference type="KEGG" id="cni:Calni_1078"/>
<accession>E4TI73</accession>
<gene>
    <name evidence="2" type="ordered locus">Calni_1078</name>
</gene>
<dbReference type="HOGENOM" id="CLU_1003760_0_0_0"/>
<reference evidence="2 3" key="2">
    <citation type="journal article" date="2011" name="Stand. Genomic Sci.">
        <title>Complete genome sequence of Calditerrivibrio nitroreducens type strain (Yu37-1).</title>
        <authorList>
            <person name="Pitluck S."/>
            <person name="Sikorski J."/>
            <person name="Zeytun A."/>
            <person name="Lapidus A."/>
            <person name="Nolan M."/>
            <person name="Lucas S."/>
            <person name="Hammon N."/>
            <person name="Deshpande S."/>
            <person name="Cheng J.F."/>
            <person name="Tapia R."/>
            <person name="Han C."/>
            <person name="Goodwin L."/>
            <person name="Liolios K."/>
            <person name="Pagani I."/>
            <person name="Ivanova N."/>
            <person name="Mavromatis K."/>
            <person name="Pati A."/>
            <person name="Chen A."/>
            <person name="Palaniappan K."/>
            <person name="Hauser L."/>
            <person name="Chang Y.J."/>
            <person name="Jeffries C.D."/>
            <person name="Detter J.C."/>
            <person name="Brambilla E."/>
            <person name="Djao O.D."/>
            <person name="Rohde M."/>
            <person name="Spring S."/>
            <person name="Goker M."/>
            <person name="Woyke T."/>
            <person name="Bristow J."/>
            <person name="Eisen J.A."/>
            <person name="Markowitz V."/>
            <person name="Hugenholtz P."/>
            <person name="Kyrpides N.C."/>
            <person name="Klenk H.P."/>
            <person name="Land M."/>
        </authorList>
    </citation>
    <scope>NUCLEOTIDE SEQUENCE [LARGE SCALE GENOMIC DNA]</scope>
    <source>
        <strain evidence="3">DSM 19672 / NBRC 101217 / Yu37-1</strain>
    </source>
</reference>